<name>A0A1R3WW33_9RHOB</name>
<dbReference type="Proteomes" id="UP000192455">
    <property type="component" value="Unassembled WGS sequence"/>
</dbReference>
<dbReference type="EMBL" id="FTPS01000001">
    <property type="protein sequence ID" value="SIT82621.1"/>
    <property type="molecule type" value="Genomic_DNA"/>
</dbReference>
<evidence type="ECO:0000313" key="3">
    <source>
        <dbReference type="Proteomes" id="UP000192455"/>
    </source>
</evidence>
<keyword evidence="1" id="KW-0472">Membrane</keyword>
<proteinExistence type="predicted"/>
<evidence type="ECO:0000313" key="2">
    <source>
        <dbReference type="EMBL" id="SIT82621.1"/>
    </source>
</evidence>
<gene>
    <name evidence="2" type="ORF">SAMN05421849_1742</name>
</gene>
<organism evidence="2 3">
    <name type="scientific">Pontibaca methylaminivorans</name>
    <dbReference type="NCBI Taxonomy" id="515897"/>
    <lineage>
        <taxon>Bacteria</taxon>
        <taxon>Pseudomonadati</taxon>
        <taxon>Pseudomonadota</taxon>
        <taxon>Alphaproteobacteria</taxon>
        <taxon>Rhodobacterales</taxon>
        <taxon>Roseobacteraceae</taxon>
        <taxon>Pontibaca</taxon>
    </lineage>
</organism>
<keyword evidence="3" id="KW-1185">Reference proteome</keyword>
<evidence type="ECO:0000256" key="1">
    <source>
        <dbReference type="SAM" id="Phobius"/>
    </source>
</evidence>
<accession>A0A1R3WW33</accession>
<feature type="transmembrane region" description="Helical" evidence="1">
    <location>
        <begin position="29"/>
        <end position="47"/>
    </location>
</feature>
<sequence>MSPEARRRRRRESVFHERRIYRRRRGRDAARLLSVLGAVLFALPLLWERAGTDGAVAMSSAVIYLFTAWVGLLLASFWVGFSARHWEQDGDTAPEDGEDGP</sequence>
<reference evidence="2 3" key="1">
    <citation type="submission" date="2017-01" db="EMBL/GenBank/DDBJ databases">
        <authorList>
            <person name="Mah S.A."/>
            <person name="Swanson W.J."/>
            <person name="Moy G.W."/>
            <person name="Vacquier V.D."/>
        </authorList>
    </citation>
    <scope>NUCLEOTIDE SEQUENCE [LARGE SCALE GENOMIC DNA]</scope>
    <source>
        <strain evidence="2 3">DSM 21219</strain>
    </source>
</reference>
<dbReference type="RefSeq" id="WP_076649486.1">
    <property type="nucleotide sequence ID" value="NZ_FTPS01000001.1"/>
</dbReference>
<keyword evidence="1" id="KW-0812">Transmembrane</keyword>
<protein>
    <submittedName>
        <fullName evidence="2">Uncharacterized protein</fullName>
    </submittedName>
</protein>
<dbReference type="STRING" id="515897.SAMN05421849_1742"/>
<dbReference type="OrthoDB" id="7871801at2"/>
<feature type="transmembrane region" description="Helical" evidence="1">
    <location>
        <begin position="59"/>
        <end position="81"/>
    </location>
</feature>
<keyword evidence="1" id="KW-1133">Transmembrane helix</keyword>
<dbReference type="AlphaFoldDB" id="A0A1R3WW33"/>